<dbReference type="PANTHER" id="PTHR34282">
    <property type="entry name" value="OS01G0228800 PROTEIN-RELATED"/>
    <property type="match status" value="1"/>
</dbReference>
<dbReference type="Proteomes" id="UP001327560">
    <property type="component" value="Chromosome 6"/>
</dbReference>
<sequence length="731" mass="83742">MLFNEESDMHLLEISRPAHKLTDMIDSSRYVGNDLLKESLQSTKMMMPHMKERKRLEFFGQRELAERRLIDDIAVDQLQRTTARNYRNKLQEDDKILGSRSWRSCNEELKKVIRESLLLNSSDDEKASSSRSLGSYIRSGFDFSNHEEEMMMMMMMKKKKTTTASDQPTKMKAPNLIARLMGLGEVPAEAAKPTVKTKLRRENPNATRLRFHVEMPEARRLVFLEQDPKPERVTLQSIIEREKIERLMKRGHEQDFGDQSGSSNTSVNEQCSKRFHRDEQASSAKAMQISAWEREREEEKEDFNSRKYSTKESAQSAKIKHEEIINMNDRQRLEHESGRKEARILKKTKLEMSKYSRMPTSSCNGQMQNEAAKTLKKIDESQKSGFSRLNLQSKKDVKASAASLSQAKKTATTSTEPQRRPDTAKRNVLTKRGASQKSSMMTDKNLVVKKSSTHAIEKKTTGVKPAQKMPKLKTTKQKDASVIINISPAAEPPQQKQLSLKCSNNEQPKKEQKIICEIMPKANKAGSSLGKAETVVVKHVDNELIDTKRAEDKVEYLENLLLGCQSFLHACDLSLDEAHISTQHETMDINKVDKDVKLYLSCAKELILRKRYHQQLFTHPLLLNCSRRSMEHAPLHELVGEISKGIGRLASYSEVDQEVTSKDSLYVRLEKDLEYKDMVLNAMWDVDWRNGIWVVEADHVVGQVEEHVLSVLVEEFAMELVNCCSHINNSV</sequence>
<dbReference type="Pfam" id="PF14383">
    <property type="entry name" value="VARLMGL"/>
    <property type="match status" value="1"/>
</dbReference>
<gene>
    <name evidence="3" type="ORF">Cni_G19798</name>
</gene>
<feature type="compositionally biased region" description="Polar residues" evidence="1">
    <location>
        <begin position="358"/>
        <end position="371"/>
    </location>
</feature>
<dbReference type="AlphaFoldDB" id="A0AAQ3KL89"/>
<evidence type="ECO:0000259" key="2">
    <source>
        <dbReference type="Pfam" id="PF14383"/>
    </source>
</evidence>
<name>A0AAQ3KL89_9LILI</name>
<feature type="compositionally biased region" description="Basic and acidic residues" evidence="1">
    <location>
        <begin position="292"/>
        <end position="305"/>
    </location>
</feature>
<feature type="region of interest" description="Disordered" evidence="1">
    <location>
        <begin position="252"/>
        <end position="317"/>
    </location>
</feature>
<feature type="compositionally biased region" description="Polar residues" evidence="1">
    <location>
        <begin position="257"/>
        <end position="270"/>
    </location>
</feature>
<dbReference type="PANTHER" id="PTHR34282:SF2">
    <property type="entry name" value="DUF3741 DOMAIN-CONTAINING PROTEIN"/>
    <property type="match status" value="1"/>
</dbReference>
<organism evidence="3 4">
    <name type="scientific">Canna indica</name>
    <name type="common">Indian-shot</name>
    <dbReference type="NCBI Taxonomy" id="4628"/>
    <lineage>
        <taxon>Eukaryota</taxon>
        <taxon>Viridiplantae</taxon>
        <taxon>Streptophyta</taxon>
        <taxon>Embryophyta</taxon>
        <taxon>Tracheophyta</taxon>
        <taxon>Spermatophyta</taxon>
        <taxon>Magnoliopsida</taxon>
        <taxon>Liliopsida</taxon>
        <taxon>Zingiberales</taxon>
        <taxon>Cannaceae</taxon>
        <taxon>Canna</taxon>
    </lineage>
</organism>
<proteinExistence type="predicted"/>
<feature type="domain" description="DUF3741" evidence="2">
    <location>
        <begin position="166"/>
        <end position="188"/>
    </location>
</feature>
<reference evidence="3 4" key="1">
    <citation type="submission" date="2023-10" db="EMBL/GenBank/DDBJ databases">
        <title>Chromosome-scale genome assembly provides insights into flower coloration mechanisms of Canna indica.</title>
        <authorList>
            <person name="Li C."/>
        </authorList>
    </citation>
    <scope>NUCLEOTIDE SEQUENCE [LARGE SCALE GENOMIC DNA]</scope>
    <source>
        <tissue evidence="3">Flower</tissue>
    </source>
</reference>
<evidence type="ECO:0000313" key="4">
    <source>
        <dbReference type="Proteomes" id="UP001327560"/>
    </source>
</evidence>
<keyword evidence="4" id="KW-1185">Reference proteome</keyword>
<accession>A0AAQ3KL89</accession>
<feature type="compositionally biased region" description="Polar residues" evidence="1">
    <location>
        <begin position="383"/>
        <end position="392"/>
    </location>
</feature>
<feature type="compositionally biased region" description="Low complexity" evidence="1">
    <location>
        <begin position="399"/>
        <end position="415"/>
    </location>
</feature>
<dbReference type="EMBL" id="CP136895">
    <property type="protein sequence ID" value="WOL11037.1"/>
    <property type="molecule type" value="Genomic_DNA"/>
</dbReference>
<feature type="region of interest" description="Disordered" evidence="1">
    <location>
        <begin position="355"/>
        <end position="440"/>
    </location>
</feature>
<protein>
    <recommendedName>
        <fullName evidence="2">DUF3741 domain-containing protein</fullName>
    </recommendedName>
</protein>
<evidence type="ECO:0000256" key="1">
    <source>
        <dbReference type="SAM" id="MobiDB-lite"/>
    </source>
</evidence>
<dbReference type="InterPro" id="IPR032795">
    <property type="entry name" value="DUF3741-assoc"/>
</dbReference>
<evidence type="ECO:0000313" key="3">
    <source>
        <dbReference type="EMBL" id="WOL11037.1"/>
    </source>
</evidence>